<dbReference type="Proteomes" id="UP001054945">
    <property type="component" value="Unassembled WGS sequence"/>
</dbReference>
<accession>A0AAV4XMQ3</accession>
<sequence>MVRLYCYGMMACLDFVGVRTELNNFLCGKSPKSVANSADKLASWRTGFLATLNHRQSPLEINRRYISETYRGSRSKSAEVAPLYDRQLKTSFCGNQCARLRATCVCLDLTVVTSAGSCSSCSCKNKQSSAAQVVATTEENARPDKGINPGEWNNN</sequence>
<reference evidence="2 3" key="1">
    <citation type="submission" date="2021-06" db="EMBL/GenBank/DDBJ databases">
        <title>Caerostris extrusa draft genome.</title>
        <authorList>
            <person name="Kono N."/>
            <person name="Arakawa K."/>
        </authorList>
    </citation>
    <scope>NUCLEOTIDE SEQUENCE [LARGE SCALE GENOMIC DNA]</scope>
</reference>
<evidence type="ECO:0000256" key="1">
    <source>
        <dbReference type="SAM" id="MobiDB-lite"/>
    </source>
</evidence>
<proteinExistence type="predicted"/>
<comment type="caution">
    <text evidence="2">The sequence shown here is derived from an EMBL/GenBank/DDBJ whole genome shotgun (WGS) entry which is preliminary data.</text>
</comment>
<feature type="region of interest" description="Disordered" evidence="1">
    <location>
        <begin position="134"/>
        <end position="155"/>
    </location>
</feature>
<dbReference type="EMBL" id="BPLR01000559">
    <property type="protein sequence ID" value="GIY95663.1"/>
    <property type="molecule type" value="Genomic_DNA"/>
</dbReference>
<name>A0AAV4XMQ3_CAEEX</name>
<gene>
    <name evidence="2" type="ORF">CEXT_284241</name>
</gene>
<evidence type="ECO:0000313" key="3">
    <source>
        <dbReference type="Proteomes" id="UP001054945"/>
    </source>
</evidence>
<evidence type="ECO:0000313" key="2">
    <source>
        <dbReference type="EMBL" id="GIY95663.1"/>
    </source>
</evidence>
<dbReference type="AlphaFoldDB" id="A0AAV4XMQ3"/>
<protein>
    <submittedName>
        <fullName evidence="2">Uncharacterized protein</fullName>
    </submittedName>
</protein>
<keyword evidence="3" id="KW-1185">Reference proteome</keyword>
<organism evidence="2 3">
    <name type="scientific">Caerostris extrusa</name>
    <name type="common">Bark spider</name>
    <name type="synonym">Caerostris bankana</name>
    <dbReference type="NCBI Taxonomy" id="172846"/>
    <lineage>
        <taxon>Eukaryota</taxon>
        <taxon>Metazoa</taxon>
        <taxon>Ecdysozoa</taxon>
        <taxon>Arthropoda</taxon>
        <taxon>Chelicerata</taxon>
        <taxon>Arachnida</taxon>
        <taxon>Araneae</taxon>
        <taxon>Araneomorphae</taxon>
        <taxon>Entelegynae</taxon>
        <taxon>Araneoidea</taxon>
        <taxon>Araneidae</taxon>
        <taxon>Caerostris</taxon>
    </lineage>
</organism>